<organism evidence="2 3">
    <name type="scientific">Artemia franciscana</name>
    <name type="common">Brine shrimp</name>
    <name type="synonym">Artemia sanfranciscana</name>
    <dbReference type="NCBI Taxonomy" id="6661"/>
    <lineage>
        <taxon>Eukaryota</taxon>
        <taxon>Metazoa</taxon>
        <taxon>Ecdysozoa</taxon>
        <taxon>Arthropoda</taxon>
        <taxon>Crustacea</taxon>
        <taxon>Branchiopoda</taxon>
        <taxon>Anostraca</taxon>
        <taxon>Artemiidae</taxon>
        <taxon>Artemia</taxon>
    </lineage>
</organism>
<reference evidence="2" key="1">
    <citation type="submission" date="2023-07" db="EMBL/GenBank/DDBJ databases">
        <title>Chromosome-level genome assembly of Artemia franciscana.</title>
        <authorList>
            <person name="Jo E."/>
        </authorList>
    </citation>
    <scope>NUCLEOTIDE SEQUENCE</scope>
    <source>
        <tissue evidence="2">Whole body</tissue>
    </source>
</reference>
<protein>
    <submittedName>
        <fullName evidence="2">Uncharacterized protein</fullName>
    </submittedName>
</protein>
<feature type="region of interest" description="Disordered" evidence="1">
    <location>
        <begin position="1"/>
        <end position="65"/>
    </location>
</feature>
<dbReference type="AlphaFoldDB" id="A0AA88L2S3"/>
<comment type="caution">
    <text evidence="2">The sequence shown here is derived from an EMBL/GenBank/DDBJ whole genome shotgun (WGS) entry which is preliminary data.</text>
</comment>
<proteinExistence type="predicted"/>
<dbReference type="EMBL" id="JAVRJZ010000020">
    <property type="protein sequence ID" value="KAK2705660.1"/>
    <property type="molecule type" value="Genomic_DNA"/>
</dbReference>
<feature type="compositionally biased region" description="Polar residues" evidence="1">
    <location>
        <begin position="25"/>
        <end position="38"/>
    </location>
</feature>
<evidence type="ECO:0000313" key="2">
    <source>
        <dbReference type="EMBL" id="KAK2705660.1"/>
    </source>
</evidence>
<gene>
    <name evidence="2" type="ORF">QYM36_015887</name>
</gene>
<evidence type="ECO:0000256" key="1">
    <source>
        <dbReference type="SAM" id="MobiDB-lite"/>
    </source>
</evidence>
<evidence type="ECO:0000313" key="3">
    <source>
        <dbReference type="Proteomes" id="UP001187531"/>
    </source>
</evidence>
<feature type="compositionally biased region" description="Polar residues" evidence="1">
    <location>
        <begin position="48"/>
        <end position="65"/>
    </location>
</feature>
<dbReference type="Proteomes" id="UP001187531">
    <property type="component" value="Unassembled WGS sequence"/>
</dbReference>
<sequence>MEKEAENQSSLSRWIKKPSPCEPVQQATLSEPQFWRNNPQDEEHCWSSGPTDISSSSLGQPSQPKLVQYPAQVTANGKPKRSFNASYYGKHSWLEYSVKDDSIYCSRWRHFSGTSTPPVQRYGSRSFIDVGVRRWKDISNVLKQNTRSDRYKYSAVS</sequence>
<keyword evidence="3" id="KW-1185">Reference proteome</keyword>
<accession>A0AA88L2S3</accession>
<name>A0AA88L2S3_ARTSF</name>